<sequence>MAKLTLKFASLALAVMVPFVSAIDILLCNDTYFNDCAWKYNVPTCECLNSGAAAGWNGFHNDAVSSYHQTNSGSCGKCYYFANDDCHGQMFNSGDYEQGWLGGNNDRLSSIFCSQGA</sequence>
<protein>
    <submittedName>
        <fullName evidence="2">Uncharacterized protein</fullName>
    </submittedName>
</protein>
<keyword evidence="1" id="KW-0732">Signal</keyword>
<evidence type="ECO:0000313" key="2">
    <source>
        <dbReference type="EMBL" id="PBK90366.1"/>
    </source>
</evidence>
<dbReference type="Proteomes" id="UP000217790">
    <property type="component" value="Unassembled WGS sequence"/>
</dbReference>
<evidence type="ECO:0000256" key="1">
    <source>
        <dbReference type="SAM" id="SignalP"/>
    </source>
</evidence>
<dbReference type="AlphaFoldDB" id="A0A2H3DSE9"/>
<dbReference type="EMBL" id="KZ293665">
    <property type="protein sequence ID" value="PBK90366.1"/>
    <property type="molecule type" value="Genomic_DNA"/>
</dbReference>
<reference evidence="3" key="1">
    <citation type="journal article" date="2017" name="Nat. Ecol. Evol.">
        <title>Genome expansion and lineage-specific genetic innovations in the forest pathogenic fungi Armillaria.</title>
        <authorList>
            <person name="Sipos G."/>
            <person name="Prasanna A.N."/>
            <person name="Walter M.C."/>
            <person name="O'Connor E."/>
            <person name="Balint B."/>
            <person name="Krizsan K."/>
            <person name="Kiss B."/>
            <person name="Hess J."/>
            <person name="Varga T."/>
            <person name="Slot J."/>
            <person name="Riley R."/>
            <person name="Boka B."/>
            <person name="Rigling D."/>
            <person name="Barry K."/>
            <person name="Lee J."/>
            <person name="Mihaltcheva S."/>
            <person name="LaButti K."/>
            <person name="Lipzen A."/>
            <person name="Waldron R."/>
            <person name="Moloney N.M."/>
            <person name="Sperisen C."/>
            <person name="Kredics L."/>
            <person name="Vagvoelgyi C."/>
            <person name="Patrignani A."/>
            <person name="Fitzpatrick D."/>
            <person name="Nagy I."/>
            <person name="Doyle S."/>
            <person name="Anderson J.B."/>
            <person name="Grigoriev I.V."/>
            <person name="Gueldener U."/>
            <person name="Muensterkoetter M."/>
            <person name="Nagy L.G."/>
        </authorList>
    </citation>
    <scope>NUCLEOTIDE SEQUENCE [LARGE SCALE GENOMIC DNA]</scope>
    <source>
        <strain evidence="3">Ar21-2</strain>
    </source>
</reference>
<keyword evidence="3" id="KW-1185">Reference proteome</keyword>
<proteinExistence type="predicted"/>
<organism evidence="2 3">
    <name type="scientific">Armillaria gallica</name>
    <name type="common">Bulbous honey fungus</name>
    <name type="synonym">Armillaria bulbosa</name>
    <dbReference type="NCBI Taxonomy" id="47427"/>
    <lineage>
        <taxon>Eukaryota</taxon>
        <taxon>Fungi</taxon>
        <taxon>Dikarya</taxon>
        <taxon>Basidiomycota</taxon>
        <taxon>Agaricomycotina</taxon>
        <taxon>Agaricomycetes</taxon>
        <taxon>Agaricomycetidae</taxon>
        <taxon>Agaricales</taxon>
        <taxon>Marasmiineae</taxon>
        <taxon>Physalacriaceae</taxon>
        <taxon>Armillaria</taxon>
    </lineage>
</organism>
<feature type="chain" id="PRO_5013910723" evidence="1">
    <location>
        <begin position="23"/>
        <end position="117"/>
    </location>
</feature>
<dbReference type="OrthoDB" id="2817238at2759"/>
<dbReference type="STRING" id="47427.A0A2H3DSE9"/>
<dbReference type="InParanoid" id="A0A2H3DSE9"/>
<feature type="signal peptide" evidence="1">
    <location>
        <begin position="1"/>
        <end position="22"/>
    </location>
</feature>
<evidence type="ECO:0000313" key="3">
    <source>
        <dbReference type="Proteomes" id="UP000217790"/>
    </source>
</evidence>
<accession>A0A2H3DSE9</accession>
<gene>
    <name evidence="2" type="ORF">ARMGADRAFT_1082652</name>
</gene>
<name>A0A2H3DSE9_ARMGA</name>